<dbReference type="PANTHER" id="PTHR43343:SF3">
    <property type="entry name" value="PROTEASE DO-LIKE 8, CHLOROPLASTIC"/>
    <property type="match status" value="1"/>
</dbReference>
<feature type="compositionally biased region" description="Low complexity" evidence="4">
    <location>
        <begin position="61"/>
        <end position="98"/>
    </location>
</feature>
<feature type="transmembrane region" description="Helical" evidence="5">
    <location>
        <begin position="141"/>
        <end position="162"/>
    </location>
</feature>
<accession>A0A563DYX3</accession>
<dbReference type="InterPro" id="IPR051201">
    <property type="entry name" value="Chloro_Bact_Ser_Proteases"/>
</dbReference>
<dbReference type="SMART" id="SM00228">
    <property type="entry name" value="PDZ"/>
    <property type="match status" value="1"/>
</dbReference>
<feature type="compositionally biased region" description="Low complexity" evidence="4">
    <location>
        <begin position="345"/>
        <end position="355"/>
    </location>
</feature>
<feature type="region of interest" description="Disordered" evidence="4">
    <location>
        <begin position="1"/>
        <end position="139"/>
    </location>
</feature>
<evidence type="ECO:0000256" key="2">
    <source>
        <dbReference type="ARBA" id="ARBA00022670"/>
    </source>
</evidence>
<protein>
    <submittedName>
        <fullName evidence="7">PDZ domain-containing protein</fullName>
    </submittedName>
</protein>
<evidence type="ECO:0000313" key="8">
    <source>
        <dbReference type="Proteomes" id="UP000320244"/>
    </source>
</evidence>
<dbReference type="SUPFAM" id="SSF50494">
    <property type="entry name" value="Trypsin-like serine proteases"/>
    <property type="match status" value="1"/>
</dbReference>
<dbReference type="PRINTS" id="PR00834">
    <property type="entry name" value="PROTEASES2C"/>
</dbReference>
<dbReference type="InterPro" id="IPR043504">
    <property type="entry name" value="Peptidase_S1_PA_chymotrypsin"/>
</dbReference>
<dbReference type="Pfam" id="PF13365">
    <property type="entry name" value="Trypsin_2"/>
    <property type="match status" value="1"/>
</dbReference>
<feature type="compositionally biased region" description="Polar residues" evidence="4">
    <location>
        <begin position="37"/>
        <end position="48"/>
    </location>
</feature>
<keyword evidence="3" id="KW-0378">Hydrolase</keyword>
<evidence type="ECO:0000313" key="7">
    <source>
        <dbReference type="EMBL" id="TWP35460.1"/>
    </source>
</evidence>
<proteinExistence type="inferred from homology"/>
<feature type="region of interest" description="Disordered" evidence="4">
    <location>
        <begin position="323"/>
        <end position="355"/>
    </location>
</feature>
<comment type="similarity">
    <text evidence="1">Belongs to the peptidase S1C family.</text>
</comment>
<keyword evidence="5" id="KW-0472">Membrane</keyword>
<organism evidence="7 8">
    <name type="scientific">Leekyejoonella antrihumi</name>
    <dbReference type="NCBI Taxonomy" id="1660198"/>
    <lineage>
        <taxon>Bacteria</taxon>
        <taxon>Bacillati</taxon>
        <taxon>Actinomycetota</taxon>
        <taxon>Actinomycetes</taxon>
        <taxon>Micrococcales</taxon>
        <taxon>Dermacoccaceae</taxon>
        <taxon>Leekyejoonella</taxon>
    </lineage>
</organism>
<dbReference type="InterPro" id="IPR001478">
    <property type="entry name" value="PDZ"/>
</dbReference>
<dbReference type="SUPFAM" id="SSF50156">
    <property type="entry name" value="PDZ domain-like"/>
    <property type="match status" value="1"/>
</dbReference>
<evidence type="ECO:0000259" key="6">
    <source>
        <dbReference type="PROSITE" id="PS50106"/>
    </source>
</evidence>
<dbReference type="CDD" id="cd06779">
    <property type="entry name" value="cpPDZ_Deg_HtrA-like"/>
    <property type="match status" value="1"/>
</dbReference>
<comment type="caution">
    <text evidence="7">The sequence shown here is derived from an EMBL/GenBank/DDBJ whole genome shotgun (WGS) entry which is preliminary data.</text>
</comment>
<gene>
    <name evidence="7" type="ORF">FGL98_13900</name>
</gene>
<evidence type="ECO:0000256" key="5">
    <source>
        <dbReference type="SAM" id="Phobius"/>
    </source>
</evidence>
<dbReference type="PANTHER" id="PTHR43343">
    <property type="entry name" value="PEPTIDASE S12"/>
    <property type="match status" value="1"/>
</dbReference>
<dbReference type="Gene3D" id="2.30.42.10">
    <property type="match status" value="1"/>
</dbReference>
<feature type="compositionally biased region" description="Low complexity" evidence="4">
    <location>
        <begin position="106"/>
        <end position="122"/>
    </location>
</feature>
<dbReference type="GO" id="GO:0004252">
    <property type="term" value="F:serine-type endopeptidase activity"/>
    <property type="evidence" value="ECO:0007669"/>
    <property type="project" value="InterPro"/>
</dbReference>
<reference evidence="7 8" key="2">
    <citation type="submission" date="2019-08" db="EMBL/GenBank/DDBJ databases">
        <title>Jejuicoccus antrihumi gen. nov., sp. nov., a new member of the family Dermacoccaceae isolated from a cave.</title>
        <authorList>
            <person name="Schumann P."/>
            <person name="Kim I.S."/>
        </authorList>
    </citation>
    <scope>NUCLEOTIDE SEQUENCE [LARGE SCALE GENOMIC DNA]</scope>
    <source>
        <strain evidence="7 8">C5-26</strain>
    </source>
</reference>
<dbReference type="Proteomes" id="UP000320244">
    <property type="component" value="Unassembled WGS sequence"/>
</dbReference>
<dbReference type="GO" id="GO:0006508">
    <property type="term" value="P:proteolysis"/>
    <property type="evidence" value="ECO:0007669"/>
    <property type="project" value="UniProtKB-KW"/>
</dbReference>
<evidence type="ECO:0000256" key="4">
    <source>
        <dbReference type="SAM" id="MobiDB-lite"/>
    </source>
</evidence>
<dbReference type="InterPro" id="IPR036034">
    <property type="entry name" value="PDZ_sf"/>
</dbReference>
<keyword evidence="5" id="KW-0812">Transmembrane</keyword>
<evidence type="ECO:0000256" key="1">
    <source>
        <dbReference type="ARBA" id="ARBA00010541"/>
    </source>
</evidence>
<dbReference type="InterPro" id="IPR001940">
    <property type="entry name" value="Peptidase_S1C"/>
</dbReference>
<dbReference type="OrthoDB" id="9758917at2"/>
<reference evidence="7 8" key="1">
    <citation type="submission" date="2019-05" db="EMBL/GenBank/DDBJ databases">
        <authorList>
            <person name="Lee S.D."/>
        </authorList>
    </citation>
    <scope>NUCLEOTIDE SEQUENCE [LARGE SCALE GENOMIC DNA]</scope>
    <source>
        <strain evidence="7 8">C5-26</strain>
    </source>
</reference>
<dbReference type="EMBL" id="VCQV01000019">
    <property type="protein sequence ID" value="TWP35460.1"/>
    <property type="molecule type" value="Genomic_DNA"/>
</dbReference>
<dbReference type="Pfam" id="PF13180">
    <property type="entry name" value="PDZ_2"/>
    <property type="match status" value="1"/>
</dbReference>
<dbReference type="RefSeq" id="WP_146317426.1">
    <property type="nucleotide sequence ID" value="NZ_VCQV01000019.1"/>
</dbReference>
<dbReference type="AlphaFoldDB" id="A0A563DYX3"/>
<evidence type="ECO:0000256" key="3">
    <source>
        <dbReference type="ARBA" id="ARBA00022801"/>
    </source>
</evidence>
<dbReference type="Gene3D" id="2.40.10.10">
    <property type="entry name" value="Trypsin-like serine proteases"/>
    <property type="match status" value="2"/>
</dbReference>
<name>A0A563DYX3_9MICO</name>
<feature type="compositionally biased region" description="Polar residues" evidence="4">
    <location>
        <begin position="323"/>
        <end position="332"/>
    </location>
</feature>
<keyword evidence="2" id="KW-0645">Protease</keyword>
<keyword evidence="5" id="KW-1133">Transmembrane helix</keyword>
<feature type="domain" description="PDZ" evidence="6">
    <location>
        <begin position="421"/>
        <end position="508"/>
    </location>
</feature>
<sequence length="524" mass="52259">MSHDDPNTSDPRGSRPEGSRDGRDDTTGPVPPAGGSHDTSPIPTSGQDDATGAFGPPSPRQQPYQGPQGQPHGAPQYPGAPVYSTWQQPGQPPQQGHGRPVGGPGQPNRPGQQPYAAASQGSYPPPPGGQQPTRRRSRAPWVAVPVAAILAAVLASGGTYAMTHNNATGAGAGGTSTTIVKANPADFGNAGQVNWSATASKVTPSVVSITAVKGQNGDQGSGVVLDTAGNIVTNNHVVAVVGKGGTVTVTLSNNNSYQAKVIGTDPSTDLAVIRLENPPKGLTPITMGDDSKLVVGQPVMAIGNPLGLAGTVTTGIVSSLNRPVTTQEETNPGSGGSGTNPFGLQQQQQAQQTVTTNAIQTSAAINPGNSGGALVSGSGQLIGINSSIATVGQSSASSQSGNIGIGFAIPVSVVKNITGQLIKDGKATHAQVGVTVQTATVKVNGATEQAAKVVTVKKGSSAAKAGLKAGDVITAVDGKSVVSSDALVGYVRAKTVGQKIKLTVIRGGQQQSVTVTLGADTSSS</sequence>
<feature type="compositionally biased region" description="Basic and acidic residues" evidence="4">
    <location>
        <begin position="1"/>
        <end position="26"/>
    </location>
</feature>
<dbReference type="InterPro" id="IPR009003">
    <property type="entry name" value="Peptidase_S1_PA"/>
</dbReference>
<keyword evidence="8" id="KW-1185">Reference proteome</keyword>
<dbReference type="PROSITE" id="PS50106">
    <property type="entry name" value="PDZ"/>
    <property type="match status" value="1"/>
</dbReference>